<name>A0A0N5CJ37_THECL</name>
<feature type="transmembrane region" description="Helical" evidence="11">
    <location>
        <begin position="283"/>
        <end position="304"/>
    </location>
</feature>
<dbReference type="SMART" id="SM01381">
    <property type="entry name" value="7TM_GPCR_Srsx"/>
    <property type="match status" value="1"/>
</dbReference>
<feature type="transmembrane region" description="Helical" evidence="11">
    <location>
        <begin position="216"/>
        <end position="241"/>
    </location>
</feature>
<evidence type="ECO:0000259" key="12">
    <source>
        <dbReference type="PROSITE" id="PS50262"/>
    </source>
</evidence>
<feature type="domain" description="G-protein coupled receptors family 1 profile" evidence="12">
    <location>
        <begin position="73"/>
        <end position="335"/>
    </location>
</feature>
<keyword evidence="5 10" id="KW-0297">G-protein coupled receptor</keyword>
<keyword evidence="9 10" id="KW-0807">Transducer</keyword>
<dbReference type="InterPro" id="IPR017452">
    <property type="entry name" value="GPCR_Rhodpsn_7TM"/>
</dbReference>
<dbReference type="InterPro" id="IPR002002">
    <property type="entry name" value="Octopmn_rcpt"/>
</dbReference>
<keyword evidence="3 10" id="KW-0812">Transmembrane</keyword>
<dbReference type="CDD" id="cd15060">
    <property type="entry name" value="7tmA_tyramine_octopamine_R-like"/>
    <property type="match status" value="1"/>
</dbReference>
<comment type="subcellular location">
    <subcellularLocation>
        <location evidence="1">Cell membrane</location>
        <topology evidence="1">Multi-pass membrane protein</topology>
    </subcellularLocation>
</comment>
<dbReference type="STRING" id="103827.A0A0N5CJ37"/>
<dbReference type="OMA" id="CQLFTTA"/>
<evidence type="ECO:0000256" key="3">
    <source>
        <dbReference type="ARBA" id="ARBA00022692"/>
    </source>
</evidence>
<dbReference type="SUPFAM" id="SSF81321">
    <property type="entry name" value="Family A G protein-coupled receptor-like"/>
    <property type="match status" value="1"/>
</dbReference>
<dbReference type="PANTHER" id="PTHR24248:SF174">
    <property type="entry name" value="TYRAMINE_OCTOPAMINE RECEPTOR"/>
    <property type="match status" value="1"/>
</dbReference>
<evidence type="ECO:0000313" key="13">
    <source>
        <dbReference type="EMBL" id="VDM94838.1"/>
    </source>
</evidence>
<dbReference type="GO" id="GO:0005886">
    <property type="term" value="C:plasma membrane"/>
    <property type="evidence" value="ECO:0007669"/>
    <property type="project" value="UniProtKB-SubCell"/>
</dbReference>
<evidence type="ECO:0000256" key="2">
    <source>
        <dbReference type="ARBA" id="ARBA00022475"/>
    </source>
</evidence>
<protein>
    <submittedName>
        <fullName evidence="15">G_PROTEIN_RECEP_F1_2 domain-containing protein</fullName>
    </submittedName>
</protein>
<evidence type="ECO:0000256" key="7">
    <source>
        <dbReference type="ARBA" id="ARBA00023170"/>
    </source>
</evidence>
<evidence type="ECO:0000313" key="14">
    <source>
        <dbReference type="Proteomes" id="UP000276776"/>
    </source>
</evidence>
<comment type="similarity">
    <text evidence="10">Belongs to the G-protein coupled receptor 1 family.</text>
</comment>
<evidence type="ECO:0000256" key="11">
    <source>
        <dbReference type="SAM" id="Phobius"/>
    </source>
</evidence>
<keyword evidence="2" id="KW-1003">Cell membrane</keyword>
<dbReference type="Gene3D" id="1.20.1070.10">
    <property type="entry name" value="Rhodopsin 7-helix transmembrane proteins"/>
    <property type="match status" value="1"/>
</dbReference>
<evidence type="ECO:0000313" key="15">
    <source>
        <dbReference type="WBParaSite" id="TCLT_0000002501-mRNA-1"/>
    </source>
</evidence>
<keyword evidence="6 11" id="KW-0472">Membrane</keyword>
<feature type="transmembrane region" description="Helical" evidence="11">
    <location>
        <begin position="132"/>
        <end position="153"/>
    </location>
</feature>
<keyword evidence="7 10" id="KW-0675">Receptor</keyword>
<feature type="transmembrane region" description="Helical" evidence="11">
    <location>
        <begin position="93"/>
        <end position="112"/>
    </location>
</feature>
<dbReference type="EMBL" id="UYYF01000002">
    <property type="protein sequence ID" value="VDM94838.1"/>
    <property type="molecule type" value="Genomic_DNA"/>
</dbReference>
<dbReference type="PRINTS" id="PR00664">
    <property type="entry name" value="OCTOPAMINER"/>
</dbReference>
<organism evidence="15">
    <name type="scientific">Thelazia callipaeda</name>
    <name type="common">Oriental eyeworm</name>
    <name type="synonym">Parasitic nematode</name>
    <dbReference type="NCBI Taxonomy" id="103827"/>
    <lineage>
        <taxon>Eukaryota</taxon>
        <taxon>Metazoa</taxon>
        <taxon>Ecdysozoa</taxon>
        <taxon>Nematoda</taxon>
        <taxon>Chromadorea</taxon>
        <taxon>Rhabditida</taxon>
        <taxon>Spirurina</taxon>
        <taxon>Spiruromorpha</taxon>
        <taxon>Thelazioidea</taxon>
        <taxon>Thelaziidae</taxon>
        <taxon>Thelazia</taxon>
    </lineage>
</organism>
<dbReference type="PROSITE" id="PS50262">
    <property type="entry name" value="G_PROTEIN_RECEP_F1_2"/>
    <property type="match status" value="1"/>
</dbReference>
<evidence type="ECO:0000256" key="8">
    <source>
        <dbReference type="ARBA" id="ARBA00023180"/>
    </source>
</evidence>
<evidence type="ECO:0000256" key="10">
    <source>
        <dbReference type="RuleBase" id="RU000688"/>
    </source>
</evidence>
<reference evidence="15" key="1">
    <citation type="submission" date="2017-02" db="UniProtKB">
        <authorList>
            <consortium name="WormBaseParasite"/>
        </authorList>
    </citation>
    <scope>IDENTIFICATION</scope>
</reference>
<dbReference type="FunFam" id="1.20.1070.10:FF:000360">
    <property type="entry name" value="Tyramine receptor Ser-2"/>
    <property type="match status" value="1"/>
</dbReference>
<dbReference type="PANTHER" id="PTHR24248">
    <property type="entry name" value="ADRENERGIC RECEPTOR-RELATED G-PROTEIN COUPLED RECEPTOR"/>
    <property type="match status" value="1"/>
</dbReference>
<gene>
    <name evidence="13" type="ORF">TCLT_LOCUS26</name>
</gene>
<dbReference type="PROSITE" id="PS00237">
    <property type="entry name" value="G_PROTEIN_RECEP_F1_1"/>
    <property type="match status" value="1"/>
</dbReference>
<dbReference type="PRINTS" id="PR00237">
    <property type="entry name" value="GPCRRHODOPSN"/>
</dbReference>
<feature type="transmembrane region" description="Helical" evidence="11">
    <location>
        <begin position="173"/>
        <end position="196"/>
    </location>
</feature>
<reference evidence="13 14" key="2">
    <citation type="submission" date="2018-11" db="EMBL/GenBank/DDBJ databases">
        <authorList>
            <consortium name="Pathogen Informatics"/>
        </authorList>
    </citation>
    <scope>NUCLEOTIDE SEQUENCE [LARGE SCALE GENOMIC DNA]</scope>
</reference>
<dbReference type="AlphaFoldDB" id="A0A0N5CJ37"/>
<evidence type="ECO:0000256" key="9">
    <source>
        <dbReference type="ARBA" id="ARBA00023224"/>
    </source>
</evidence>
<keyword evidence="4 11" id="KW-1133">Transmembrane helix</keyword>
<keyword evidence="8" id="KW-0325">Glycoprotein</keyword>
<dbReference type="WBParaSite" id="TCLT_0000002501-mRNA-1">
    <property type="protein sequence ID" value="TCLT_0000002501-mRNA-1"/>
    <property type="gene ID" value="TCLT_0000002501"/>
</dbReference>
<keyword evidence="14" id="KW-1185">Reference proteome</keyword>
<feature type="transmembrane region" description="Helical" evidence="11">
    <location>
        <begin position="56"/>
        <end position="81"/>
    </location>
</feature>
<evidence type="ECO:0000256" key="6">
    <source>
        <dbReference type="ARBA" id="ARBA00023136"/>
    </source>
</evidence>
<feature type="transmembrane region" description="Helical" evidence="11">
    <location>
        <begin position="316"/>
        <end position="338"/>
    </location>
</feature>
<dbReference type="OrthoDB" id="10010417at2759"/>
<accession>A0A0N5CJ37</accession>
<evidence type="ECO:0000256" key="4">
    <source>
        <dbReference type="ARBA" id="ARBA00022989"/>
    </source>
</evidence>
<proteinExistence type="inferred from homology"/>
<dbReference type="InterPro" id="IPR000276">
    <property type="entry name" value="GPCR_Rhodpsn"/>
</dbReference>
<dbReference type="Proteomes" id="UP000276776">
    <property type="component" value="Unassembled WGS sequence"/>
</dbReference>
<sequence>MVIPKMLSLQEQLFNSSILNLQLNDSNPKWNLRSFYHTQKPYQESLDYRNLPVAELIIGTVTYIIIIVITIVGNSLVVISVFSYRPLKKAQNYFLVSLAASDLCVATFVMPLHVAKFIAGGQWLLGMTLCHIFTTADIMLCTSSILNLCAIALDRYWAIHDPLNYVHKRTLKFVCQTIAVVWLASACISVPPVIGWNDWSGESLKTHCELTTEKAFVVYSASGSFFVPLVVMVIVYVKIFLAARQRIRTNRNYTDKHSEHATNALRQRAQISVSKEKRAAKTIAVIIFVFSFCWLPFFSAYVILPFCNSCYLHPKIMQAFVWLGYINSSLNPFLYGILNMEFRRAFGKILCPKLVHLNRRMNSHRNKL</sequence>
<evidence type="ECO:0000256" key="5">
    <source>
        <dbReference type="ARBA" id="ARBA00023040"/>
    </source>
</evidence>
<dbReference type="GO" id="GO:0004989">
    <property type="term" value="F:octopamine receptor activity"/>
    <property type="evidence" value="ECO:0007669"/>
    <property type="project" value="InterPro"/>
</dbReference>
<evidence type="ECO:0000256" key="1">
    <source>
        <dbReference type="ARBA" id="ARBA00004651"/>
    </source>
</evidence>
<dbReference type="Pfam" id="PF00001">
    <property type="entry name" value="7tm_1"/>
    <property type="match status" value="1"/>
</dbReference>